<keyword evidence="3" id="KW-1185">Reference proteome</keyword>
<comment type="caution">
    <text evidence="2">The sequence shown here is derived from an EMBL/GenBank/DDBJ whole genome shotgun (WGS) entry which is preliminary data.</text>
</comment>
<feature type="signal peptide" evidence="1">
    <location>
        <begin position="1"/>
        <end position="24"/>
    </location>
</feature>
<accession>A0A6L8LNG9</accession>
<dbReference type="InterPro" id="IPR018666">
    <property type="entry name" value="DUF2125"/>
</dbReference>
<evidence type="ECO:0000313" key="3">
    <source>
        <dbReference type="Proteomes" id="UP000479043"/>
    </source>
</evidence>
<organism evidence="2 3">
    <name type="scientific">Thalassovita mangrovi</name>
    <dbReference type="NCBI Taxonomy" id="2692236"/>
    <lineage>
        <taxon>Bacteria</taxon>
        <taxon>Pseudomonadati</taxon>
        <taxon>Pseudomonadota</taxon>
        <taxon>Alphaproteobacteria</taxon>
        <taxon>Rhodobacterales</taxon>
        <taxon>Roseobacteraceae</taxon>
        <taxon>Thalassovita</taxon>
    </lineage>
</organism>
<name>A0A6L8LNG9_9RHOB</name>
<proteinExistence type="predicted"/>
<keyword evidence="1" id="KW-0732">Signal</keyword>
<reference evidence="2 3" key="1">
    <citation type="submission" date="2020-01" db="EMBL/GenBank/DDBJ databases">
        <authorList>
            <person name="Chen S."/>
        </authorList>
    </citation>
    <scope>NUCLEOTIDE SEQUENCE [LARGE SCALE GENOMIC DNA]</scope>
    <source>
        <strain evidence="2 3">GS-10</strain>
    </source>
</reference>
<dbReference type="Pfam" id="PF09898">
    <property type="entry name" value="DUF2125"/>
    <property type="match status" value="1"/>
</dbReference>
<evidence type="ECO:0000256" key="1">
    <source>
        <dbReference type="SAM" id="SignalP"/>
    </source>
</evidence>
<sequence>MKHIATFKTPLMAALLLGAVPAFADVTPTDVWGDWKSQMAAFGYEITAKETLSGPDLNVSDLTMRVEIPEDGGSVTVAMPGMTFHDNGDGTVAIQLPAILPLDVHVEAEGDDPVDLKVNYTTTGLAMTASGAPDNMTYNYAAASMGMALAEIVAEGKSVDIGEASLTMNNVSGSSSTSGSDLKTRTQDFRADALFYTVDMANPDKAEERVTMKGQINGLSAKGTAAMPEGVDTEDMAAAMAAGFAVDGSFEYAGGQSEFAFAGDGENFSGSSASDSGKFAISMNADQIAYSVAATGTKLNMQSSDLPFPVEVALAETGFDIAIPVAQTEDPQEFRFAVKLGDFTMSDMIWGIFDPTGQLPRDPATVAFDLAGKVKVLANIFDPKTMESMTDAAPGELHALDINGLTVRAAGAELTGKGAFTFDNSDLQSFDGMPRPEGVLNLMLTGGNALLDTLVAMGFVPEDQANGTRMMMGMFAVPGDAPDTLTSTIEVNAEGHVMANGQRLK</sequence>
<dbReference type="Proteomes" id="UP000479043">
    <property type="component" value="Unassembled WGS sequence"/>
</dbReference>
<protein>
    <submittedName>
        <fullName evidence="2">DUF2125 domain-containing protein</fullName>
    </submittedName>
</protein>
<feature type="chain" id="PRO_5026844551" evidence="1">
    <location>
        <begin position="25"/>
        <end position="505"/>
    </location>
</feature>
<gene>
    <name evidence="2" type="ORF">GR167_07790</name>
</gene>
<evidence type="ECO:0000313" key="2">
    <source>
        <dbReference type="EMBL" id="MYM55202.1"/>
    </source>
</evidence>
<dbReference type="EMBL" id="WWEN01000003">
    <property type="protein sequence ID" value="MYM55202.1"/>
    <property type="molecule type" value="Genomic_DNA"/>
</dbReference>
<dbReference type="AlphaFoldDB" id="A0A6L8LNG9"/>